<accession>B1KPE0</accession>
<feature type="coiled-coil region" evidence="1">
    <location>
        <begin position="125"/>
        <end position="152"/>
    </location>
</feature>
<dbReference type="RefSeq" id="WP_012323059.1">
    <property type="nucleotide sequence ID" value="NC_010506.1"/>
</dbReference>
<keyword evidence="4" id="KW-1185">Reference proteome</keyword>
<gene>
    <name evidence="3" type="ordered locus">Swoo_0411</name>
</gene>
<evidence type="ECO:0000313" key="4">
    <source>
        <dbReference type="Proteomes" id="UP000002168"/>
    </source>
</evidence>
<proteinExistence type="predicted"/>
<organism evidence="3 4">
    <name type="scientific">Shewanella woodyi (strain ATCC 51908 / MS32)</name>
    <dbReference type="NCBI Taxonomy" id="392500"/>
    <lineage>
        <taxon>Bacteria</taxon>
        <taxon>Pseudomonadati</taxon>
        <taxon>Pseudomonadota</taxon>
        <taxon>Gammaproteobacteria</taxon>
        <taxon>Alteromonadales</taxon>
        <taxon>Shewanellaceae</taxon>
        <taxon>Shewanella</taxon>
    </lineage>
</organism>
<dbReference type="HOGENOM" id="CLU_929919_0_0_6"/>
<sequence length="306" mass="35289">MEFIKTISDTFQSLAQNFNDRIKSPIGGAFFFSWIIFNWKLVYYILMQTESPSKKIAYVETHFLDIWPLLISPALASIAYVIFYPVIYNGSNLIWTFIDKNLKTKVAVAIEKKVLLTTEDSQQLYNLIREQKTRHEEEVKKLRGQIEALSKITPSPQQIEPSFIETVDTHLKPTDNAVGRHNKQTELPINQHDYDAEIKAKLTTEKGKKGLTALIMEMIDTNANSSANSANLSMYHLIIRTIFKSEPNGLSTQEIVQRVKNIDYVDVETLISDLENYKMVVMDTNTREYTLTNRTINKIYSMLDQF</sequence>
<dbReference type="STRING" id="392500.Swoo_0411"/>
<keyword evidence="2" id="KW-0472">Membrane</keyword>
<evidence type="ECO:0000313" key="3">
    <source>
        <dbReference type="EMBL" id="ACA84710.1"/>
    </source>
</evidence>
<dbReference type="AlphaFoldDB" id="B1KPE0"/>
<dbReference type="Proteomes" id="UP000002168">
    <property type="component" value="Chromosome"/>
</dbReference>
<feature type="transmembrane region" description="Helical" evidence="2">
    <location>
        <begin position="66"/>
        <end position="87"/>
    </location>
</feature>
<evidence type="ECO:0000256" key="2">
    <source>
        <dbReference type="SAM" id="Phobius"/>
    </source>
</evidence>
<dbReference type="eggNOG" id="COG1196">
    <property type="taxonomic scope" value="Bacteria"/>
</dbReference>
<keyword evidence="2" id="KW-1133">Transmembrane helix</keyword>
<feature type="transmembrane region" description="Helical" evidence="2">
    <location>
        <begin position="26"/>
        <end position="46"/>
    </location>
</feature>
<keyword evidence="1" id="KW-0175">Coiled coil</keyword>
<dbReference type="EMBL" id="CP000961">
    <property type="protein sequence ID" value="ACA84710.1"/>
    <property type="molecule type" value="Genomic_DNA"/>
</dbReference>
<reference evidence="3 4" key="1">
    <citation type="submission" date="2008-02" db="EMBL/GenBank/DDBJ databases">
        <title>Complete sequence of Shewanella woodyi ATCC 51908.</title>
        <authorList>
            <consortium name="US DOE Joint Genome Institute"/>
            <person name="Copeland A."/>
            <person name="Lucas S."/>
            <person name="Lapidus A."/>
            <person name="Glavina del Rio T."/>
            <person name="Dalin E."/>
            <person name="Tice H."/>
            <person name="Bruce D."/>
            <person name="Goodwin L."/>
            <person name="Pitluck S."/>
            <person name="Sims D."/>
            <person name="Brettin T."/>
            <person name="Detter J.C."/>
            <person name="Han C."/>
            <person name="Kuske C.R."/>
            <person name="Schmutz J."/>
            <person name="Larimer F."/>
            <person name="Land M."/>
            <person name="Hauser L."/>
            <person name="Kyrpides N."/>
            <person name="Lykidis A."/>
            <person name="Zhao J.-S."/>
            <person name="Richardson P."/>
        </authorList>
    </citation>
    <scope>NUCLEOTIDE SEQUENCE [LARGE SCALE GENOMIC DNA]</scope>
    <source>
        <strain evidence="4">ATCC 51908 / MS32</strain>
    </source>
</reference>
<name>B1KPE0_SHEWM</name>
<protein>
    <submittedName>
        <fullName evidence="3">Uncharacterized protein</fullName>
    </submittedName>
</protein>
<evidence type="ECO:0000256" key="1">
    <source>
        <dbReference type="SAM" id="Coils"/>
    </source>
</evidence>
<dbReference type="KEGG" id="swd:Swoo_0411"/>
<keyword evidence="2" id="KW-0812">Transmembrane</keyword>